<feature type="non-terminal residue" evidence="7">
    <location>
        <position position="215"/>
    </location>
</feature>
<dbReference type="Proteomes" id="UP000178303">
    <property type="component" value="Unassembled WGS sequence"/>
</dbReference>
<keyword evidence="4 7" id="KW-0808">Transferase</keyword>
<dbReference type="GO" id="GO:0008168">
    <property type="term" value="F:methyltransferase activity"/>
    <property type="evidence" value="ECO:0007669"/>
    <property type="project" value="UniProtKB-KW"/>
</dbReference>
<accession>A0A1F8DKW0</accession>
<keyword evidence="2" id="KW-0698">rRNA processing</keyword>
<dbReference type="PANTHER" id="PTHR46111:SF1">
    <property type="entry name" value="RIBOSOMAL RNA SMALL SUBUNIT METHYLTRANSFERASE I"/>
    <property type="match status" value="1"/>
</dbReference>
<dbReference type="InterPro" id="IPR035996">
    <property type="entry name" value="4pyrrol_Methylase_sf"/>
</dbReference>
<proteinExistence type="predicted"/>
<keyword evidence="5" id="KW-0949">S-adenosyl-L-methionine</keyword>
<dbReference type="NCBIfam" id="TIGR00096">
    <property type="entry name" value="16S rRNA (cytidine(1402)-2'-O)-methyltransferase"/>
    <property type="match status" value="1"/>
</dbReference>
<dbReference type="Gene3D" id="3.30.950.10">
    <property type="entry name" value="Methyltransferase, Cobalt-precorrin-4 Transmethylase, Domain 2"/>
    <property type="match status" value="1"/>
</dbReference>
<dbReference type="Gene3D" id="3.40.1010.10">
    <property type="entry name" value="Cobalt-precorrin-4 Transmethylase, Domain 1"/>
    <property type="match status" value="1"/>
</dbReference>
<evidence type="ECO:0000256" key="2">
    <source>
        <dbReference type="ARBA" id="ARBA00022552"/>
    </source>
</evidence>
<dbReference type="Pfam" id="PF00590">
    <property type="entry name" value="TP_methylase"/>
    <property type="match status" value="1"/>
</dbReference>
<feature type="domain" description="Tetrapyrrole methylase" evidence="6">
    <location>
        <begin position="1"/>
        <end position="194"/>
    </location>
</feature>
<dbReference type="CDD" id="cd11648">
    <property type="entry name" value="RsmI"/>
    <property type="match status" value="1"/>
</dbReference>
<dbReference type="AlphaFoldDB" id="A0A1F8DKW0"/>
<name>A0A1F8DKW0_9BACT</name>
<evidence type="ECO:0000313" key="8">
    <source>
        <dbReference type="Proteomes" id="UP000178303"/>
    </source>
</evidence>
<evidence type="ECO:0000256" key="5">
    <source>
        <dbReference type="ARBA" id="ARBA00022691"/>
    </source>
</evidence>
<dbReference type="PIRSF" id="PIRSF005917">
    <property type="entry name" value="MTase_YraL"/>
    <property type="match status" value="1"/>
</dbReference>
<evidence type="ECO:0000313" key="7">
    <source>
        <dbReference type="EMBL" id="OGM89056.1"/>
    </source>
</evidence>
<evidence type="ECO:0000256" key="4">
    <source>
        <dbReference type="ARBA" id="ARBA00022679"/>
    </source>
</evidence>
<dbReference type="InterPro" id="IPR008189">
    <property type="entry name" value="rRNA_ssu_MeTfrase_I"/>
</dbReference>
<dbReference type="GO" id="GO:0032259">
    <property type="term" value="P:methylation"/>
    <property type="evidence" value="ECO:0007669"/>
    <property type="project" value="UniProtKB-KW"/>
</dbReference>
<comment type="caution">
    <text evidence="7">The sequence shown here is derived from an EMBL/GenBank/DDBJ whole genome shotgun (WGS) entry which is preliminary data.</text>
</comment>
<dbReference type="SUPFAM" id="SSF53790">
    <property type="entry name" value="Tetrapyrrole methylase"/>
    <property type="match status" value="1"/>
</dbReference>
<dbReference type="InterPro" id="IPR014777">
    <property type="entry name" value="4pyrrole_Mease_sub1"/>
</dbReference>
<keyword evidence="1" id="KW-0963">Cytoplasm</keyword>
<keyword evidence="3 7" id="KW-0489">Methyltransferase</keyword>
<gene>
    <name evidence="7" type="ORF">A2108_02840</name>
</gene>
<sequence>MLFIVSTPIGNLKDISRRALETLRDVDVIIAESPVDSLRLLNAYKISGKEIIKYNDRNKKSALKVILDILKEKNAAYITSAGTPSISDPGGDLVRGAREKGIGINVIPGPSALISAIAASGIRAREFTFVSFPPKKQGQLKNLFNKFKKGEGVLVFFESPFRILKTLGALKEVAPECYLCVAKEMTKMFENYFTGIPEEVIKKLEEKKENQKGEF</sequence>
<evidence type="ECO:0000259" key="6">
    <source>
        <dbReference type="Pfam" id="PF00590"/>
    </source>
</evidence>
<dbReference type="InterPro" id="IPR014776">
    <property type="entry name" value="4pyrrole_Mease_sub2"/>
</dbReference>
<reference evidence="7 8" key="1">
    <citation type="journal article" date="2016" name="Nat. Commun.">
        <title>Thousands of microbial genomes shed light on interconnected biogeochemical processes in an aquifer system.</title>
        <authorList>
            <person name="Anantharaman K."/>
            <person name="Brown C.T."/>
            <person name="Hug L.A."/>
            <person name="Sharon I."/>
            <person name="Castelle C.J."/>
            <person name="Probst A.J."/>
            <person name="Thomas B.C."/>
            <person name="Singh A."/>
            <person name="Wilkins M.J."/>
            <person name="Karaoz U."/>
            <person name="Brodie E.L."/>
            <person name="Williams K.H."/>
            <person name="Hubbard S.S."/>
            <person name="Banfield J.F."/>
        </authorList>
    </citation>
    <scope>NUCLEOTIDE SEQUENCE [LARGE SCALE GENOMIC DNA]</scope>
</reference>
<dbReference type="EMBL" id="MGIN01000032">
    <property type="protein sequence ID" value="OGM89056.1"/>
    <property type="molecule type" value="Genomic_DNA"/>
</dbReference>
<evidence type="ECO:0000256" key="1">
    <source>
        <dbReference type="ARBA" id="ARBA00022490"/>
    </source>
</evidence>
<dbReference type="PANTHER" id="PTHR46111">
    <property type="entry name" value="RIBOSOMAL RNA SMALL SUBUNIT METHYLTRANSFERASE I"/>
    <property type="match status" value="1"/>
</dbReference>
<organism evidence="7 8">
    <name type="scientific">Candidatus Wolfebacteria bacterium GWA1_42_9</name>
    <dbReference type="NCBI Taxonomy" id="1802553"/>
    <lineage>
        <taxon>Bacteria</taxon>
        <taxon>Candidatus Wolfeibacteriota</taxon>
    </lineage>
</organism>
<dbReference type="GO" id="GO:0006364">
    <property type="term" value="P:rRNA processing"/>
    <property type="evidence" value="ECO:0007669"/>
    <property type="project" value="UniProtKB-KW"/>
</dbReference>
<evidence type="ECO:0000256" key="3">
    <source>
        <dbReference type="ARBA" id="ARBA00022603"/>
    </source>
</evidence>
<dbReference type="InterPro" id="IPR000878">
    <property type="entry name" value="4pyrrol_Mease"/>
</dbReference>
<protein>
    <submittedName>
        <fullName evidence="7">16S rRNA (Cytidine(1402)-2'-O)-methyltransferase</fullName>
    </submittedName>
</protein>